<evidence type="ECO:0000313" key="2">
    <source>
        <dbReference type="Proteomes" id="UP000070174"/>
    </source>
</evidence>
<dbReference type="AlphaFoldDB" id="A0A133PQS4"/>
<organism evidence="1">
    <name type="scientific">Peptoniphilus harei</name>
    <dbReference type="NCBI Taxonomy" id="54005"/>
    <lineage>
        <taxon>Bacteria</taxon>
        <taxon>Bacillati</taxon>
        <taxon>Bacillota</taxon>
        <taxon>Tissierellia</taxon>
        <taxon>Tissierellales</taxon>
        <taxon>Peptoniphilaceae</taxon>
        <taxon>Peptoniphilus</taxon>
    </lineage>
</organism>
<name>A0A133PQS4_9FIRM</name>
<dbReference type="PATRIC" id="fig|54005.3.peg.588"/>
<dbReference type="EMBL" id="LRQE01000021">
    <property type="protein sequence ID" value="KXA30998.1"/>
    <property type="molecule type" value="Genomic_DNA"/>
</dbReference>
<protein>
    <recommendedName>
        <fullName evidence="3">Cytidylate kinase</fullName>
    </recommendedName>
</protein>
<comment type="caution">
    <text evidence="1">The sequence shown here is derived from an EMBL/GenBank/DDBJ whole genome shotgun (WGS) entry which is preliminary data.</text>
</comment>
<dbReference type="Gene3D" id="3.40.50.300">
    <property type="entry name" value="P-loop containing nucleotide triphosphate hydrolases"/>
    <property type="match status" value="1"/>
</dbReference>
<dbReference type="SUPFAM" id="SSF52540">
    <property type="entry name" value="P-loop containing nucleoside triphosphate hydrolases"/>
    <property type="match status" value="1"/>
</dbReference>
<dbReference type="Pfam" id="PF13189">
    <property type="entry name" value="Cytidylate_kin2"/>
    <property type="match status" value="1"/>
</dbReference>
<gene>
    <name evidence="1" type="ORF">HMPREF3229_00596</name>
</gene>
<evidence type="ECO:0008006" key="3">
    <source>
        <dbReference type="Google" id="ProtNLM"/>
    </source>
</evidence>
<sequence>MSLFKKIFQKAGEKLITIDGEYGSGANEIAKKVADKLNYEFYDEKLIELTSLEKKVKPEEIKKDDSFLQGTIYDLYRQNYSYSQEDIAVDDAAFLLDSRTIRELAKKKKVVIFGKCSDFVLEDFPKLSVFIYASKDFKEERILNTYKVKKDKLEIKMTRENNRRANHYSRNTGRTWGESANYDILINSSSFDFESIADQIINLAQNKK</sequence>
<dbReference type="RefSeq" id="WP_060799836.1">
    <property type="nucleotide sequence ID" value="NZ_KQ957096.1"/>
</dbReference>
<reference evidence="1 2" key="1">
    <citation type="submission" date="2016-01" db="EMBL/GenBank/DDBJ databases">
        <authorList>
            <person name="Oliw E.H."/>
        </authorList>
    </citation>
    <scope>NUCLEOTIDE SEQUENCE [LARGE SCALE GENOMIC DNA]</scope>
    <source>
        <strain evidence="1 2">CMW7756A</strain>
    </source>
</reference>
<dbReference type="InterPro" id="IPR027417">
    <property type="entry name" value="P-loop_NTPase"/>
</dbReference>
<proteinExistence type="predicted"/>
<accession>A0A133PQS4</accession>
<evidence type="ECO:0000313" key="1">
    <source>
        <dbReference type="EMBL" id="KXA30998.1"/>
    </source>
</evidence>
<dbReference type="Proteomes" id="UP000070174">
    <property type="component" value="Unassembled WGS sequence"/>
</dbReference>